<dbReference type="Proteomes" id="UP000014500">
    <property type="component" value="Unassembled WGS sequence"/>
</dbReference>
<reference evidence="4" key="1">
    <citation type="submission" date="2011-05" db="EMBL/GenBank/DDBJ databases">
        <authorList>
            <person name="Richards S.R."/>
            <person name="Qu J."/>
            <person name="Jiang H."/>
            <person name="Jhangiani S.N."/>
            <person name="Agravi P."/>
            <person name="Goodspeed R."/>
            <person name="Gross S."/>
            <person name="Mandapat C."/>
            <person name="Jackson L."/>
            <person name="Mathew T."/>
            <person name="Pu L."/>
            <person name="Thornton R."/>
            <person name="Saada N."/>
            <person name="Wilczek-Boney K.B."/>
            <person name="Lee S."/>
            <person name="Kovar C."/>
            <person name="Wu Y."/>
            <person name="Scherer S.E."/>
            <person name="Worley K.C."/>
            <person name="Muzny D.M."/>
            <person name="Gibbs R."/>
        </authorList>
    </citation>
    <scope>NUCLEOTIDE SEQUENCE</scope>
    <source>
        <strain evidence="4">Brora</strain>
    </source>
</reference>
<dbReference type="EnsemblMetazoa" id="SMAR013409-RA">
    <property type="protein sequence ID" value="SMAR013409-PA"/>
    <property type="gene ID" value="SMAR013409"/>
</dbReference>
<evidence type="ECO:0000256" key="2">
    <source>
        <dbReference type="SAM" id="Phobius"/>
    </source>
</evidence>
<keyword evidence="2" id="KW-1133">Transmembrane helix</keyword>
<sequence length="247" mass="26761">MASHECPAGEAWRSTSSNSESIAWCVDYDASPLLTLIILLLTTTAMAMYKFVRGERLFVRGTRQGDDDEAMRDDEGDESAAATPVTTLHHSAVLREGSAASNGRSGRQTVSSSSSSSSRTRVVTQRVVKKTTTLTRGDHRTVTESSTMMSEGPEGRVSASSKSSSTFPRVTTSRVVRSTSSSSTEPVTVTHSKAVTRRSTESSSMSKRSDRKQVLSLLLFQLNVGRKWTGKKILIFDGNLGIPNMIC</sequence>
<reference evidence="3" key="2">
    <citation type="submission" date="2015-02" db="UniProtKB">
        <authorList>
            <consortium name="EnsemblMetazoa"/>
        </authorList>
    </citation>
    <scope>IDENTIFICATION</scope>
</reference>
<keyword evidence="4" id="KW-1185">Reference proteome</keyword>
<feature type="compositionally biased region" description="Low complexity" evidence="1">
    <location>
        <begin position="163"/>
        <end position="192"/>
    </location>
</feature>
<dbReference type="AlphaFoldDB" id="T1JHS8"/>
<organism evidence="3 4">
    <name type="scientific">Strigamia maritima</name>
    <name type="common">European centipede</name>
    <name type="synonym">Geophilus maritimus</name>
    <dbReference type="NCBI Taxonomy" id="126957"/>
    <lineage>
        <taxon>Eukaryota</taxon>
        <taxon>Metazoa</taxon>
        <taxon>Ecdysozoa</taxon>
        <taxon>Arthropoda</taxon>
        <taxon>Myriapoda</taxon>
        <taxon>Chilopoda</taxon>
        <taxon>Pleurostigmophora</taxon>
        <taxon>Geophilomorpha</taxon>
        <taxon>Linotaeniidae</taxon>
        <taxon>Strigamia</taxon>
    </lineage>
</organism>
<proteinExistence type="predicted"/>
<accession>T1JHS8</accession>
<dbReference type="HOGENOM" id="CLU_1125761_0_0_1"/>
<evidence type="ECO:0000313" key="4">
    <source>
        <dbReference type="Proteomes" id="UP000014500"/>
    </source>
</evidence>
<protein>
    <submittedName>
        <fullName evidence="3">Uncharacterized protein</fullName>
    </submittedName>
</protein>
<feature type="compositionally biased region" description="Low complexity" evidence="1">
    <location>
        <begin position="103"/>
        <end position="133"/>
    </location>
</feature>
<name>T1JHS8_STRMM</name>
<feature type="compositionally biased region" description="Acidic residues" evidence="1">
    <location>
        <begin position="66"/>
        <end position="78"/>
    </location>
</feature>
<keyword evidence="2" id="KW-0472">Membrane</keyword>
<keyword evidence="2" id="KW-0812">Transmembrane</keyword>
<evidence type="ECO:0000313" key="3">
    <source>
        <dbReference type="EnsemblMetazoa" id="SMAR013409-PA"/>
    </source>
</evidence>
<evidence type="ECO:0000256" key="1">
    <source>
        <dbReference type="SAM" id="MobiDB-lite"/>
    </source>
</evidence>
<feature type="transmembrane region" description="Helical" evidence="2">
    <location>
        <begin position="33"/>
        <end position="52"/>
    </location>
</feature>
<dbReference type="EMBL" id="JH431642">
    <property type="status" value="NOT_ANNOTATED_CDS"/>
    <property type="molecule type" value="Genomic_DNA"/>
</dbReference>
<feature type="region of interest" description="Disordered" evidence="1">
    <location>
        <begin position="64"/>
        <end position="208"/>
    </location>
</feature>